<evidence type="ECO:0000313" key="3">
    <source>
        <dbReference type="Proteomes" id="UP000244896"/>
    </source>
</evidence>
<protein>
    <submittedName>
        <fullName evidence="2">Uncharacterized protein</fullName>
    </submittedName>
</protein>
<keyword evidence="1" id="KW-0812">Transmembrane</keyword>
<keyword evidence="1" id="KW-1133">Transmembrane helix</keyword>
<dbReference type="Proteomes" id="UP000244896">
    <property type="component" value="Chromosome"/>
</dbReference>
<accession>A0A2U8E2K3</accession>
<feature type="transmembrane region" description="Helical" evidence="1">
    <location>
        <begin position="33"/>
        <end position="51"/>
    </location>
</feature>
<evidence type="ECO:0000256" key="1">
    <source>
        <dbReference type="SAM" id="Phobius"/>
    </source>
</evidence>
<name>A0A2U8E2K3_9BACT</name>
<dbReference type="AlphaFoldDB" id="A0A2U8E2K3"/>
<gene>
    <name evidence="2" type="ORF">CKA38_07250</name>
</gene>
<sequence length="143" mass="16044">MDKNLQQSIGAALFGAVHHRKSHQNHPTIMKKILSSIVIALCASAFVLVGCSKKQENTLEIPTFKSNNVNLYLKDYAAYCDSVKEPQQYAQIPEKMAEFAKRQAEVVKELQGETEVTAFNKCITQIRERFEKTRGEAAKAANK</sequence>
<proteinExistence type="predicted"/>
<dbReference type="EMBL" id="CP023004">
    <property type="protein sequence ID" value="AWI09061.1"/>
    <property type="molecule type" value="Genomic_DNA"/>
</dbReference>
<evidence type="ECO:0000313" key="2">
    <source>
        <dbReference type="EMBL" id="AWI09061.1"/>
    </source>
</evidence>
<reference evidence="2 3" key="1">
    <citation type="journal article" date="2018" name="Syst. Appl. Microbiol.">
        <title>Ereboglobus luteus gen. nov. sp. nov. from cockroach guts, and new insights into the oxygen relationship of the genera Opitutus and Didymococcus (Verrucomicrobia: Opitutaceae).</title>
        <authorList>
            <person name="Tegtmeier D."/>
            <person name="Belitz A."/>
            <person name="Radek R."/>
            <person name="Heimerl T."/>
            <person name="Brune A."/>
        </authorList>
    </citation>
    <scope>NUCLEOTIDE SEQUENCE [LARGE SCALE GENOMIC DNA]</scope>
    <source>
        <strain evidence="2 3">Ho45</strain>
    </source>
</reference>
<keyword evidence="3" id="KW-1185">Reference proteome</keyword>
<organism evidence="2 3">
    <name type="scientific">Ereboglobus luteus</name>
    <dbReference type="NCBI Taxonomy" id="1796921"/>
    <lineage>
        <taxon>Bacteria</taxon>
        <taxon>Pseudomonadati</taxon>
        <taxon>Verrucomicrobiota</taxon>
        <taxon>Opitutia</taxon>
        <taxon>Opitutales</taxon>
        <taxon>Opitutaceae</taxon>
        <taxon>Ereboglobus</taxon>
    </lineage>
</organism>
<dbReference type="KEGG" id="elut:CKA38_07250"/>
<keyword evidence="1" id="KW-0472">Membrane</keyword>